<organism evidence="1">
    <name type="scientific">marine sediment metagenome</name>
    <dbReference type="NCBI Taxonomy" id="412755"/>
    <lineage>
        <taxon>unclassified sequences</taxon>
        <taxon>metagenomes</taxon>
        <taxon>ecological metagenomes</taxon>
    </lineage>
</organism>
<reference evidence="1" key="1">
    <citation type="journal article" date="2014" name="Front. Microbiol.">
        <title>High frequency of phylogenetically diverse reductive dehalogenase-homologous genes in deep subseafloor sedimentary metagenomes.</title>
        <authorList>
            <person name="Kawai M."/>
            <person name="Futagami T."/>
            <person name="Toyoda A."/>
            <person name="Takaki Y."/>
            <person name="Nishi S."/>
            <person name="Hori S."/>
            <person name="Arai W."/>
            <person name="Tsubouchi T."/>
            <person name="Morono Y."/>
            <person name="Uchiyama I."/>
            <person name="Ito T."/>
            <person name="Fujiyama A."/>
            <person name="Inagaki F."/>
            <person name="Takami H."/>
        </authorList>
    </citation>
    <scope>NUCLEOTIDE SEQUENCE</scope>
    <source>
        <strain evidence="1">Expedition CK06-06</strain>
    </source>
</reference>
<comment type="caution">
    <text evidence="1">The sequence shown here is derived from an EMBL/GenBank/DDBJ whole genome shotgun (WGS) entry which is preliminary data.</text>
</comment>
<name>X1AWM3_9ZZZZ</name>
<protein>
    <submittedName>
        <fullName evidence="1">Uncharacterized protein</fullName>
    </submittedName>
</protein>
<gene>
    <name evidence="1" type="ORF">S01H4_30929</name>
</gene>
<evidence type="ECO:0000313" key="1">
    <source>
        <dbReference type="EMBL" id="GAG76583.1"/>
    </source>
</evidence>
<accession>X1AWM3</accession>
<dbReference type="EMBL" id="BART01016010">
    <property type="protein sequence ID" value="GAG76583.1"/>
    <property type="molecule type" value="Genomic_DNA"/>
</dbReference>
<feature type="non-terminal residue" evidence="1">
    <location>
        <position position="77"/>
    </location>
</feature>
<sequence length="77" mass="8552">MRSPLQLLRNLLGRPARPKRGAALGGVNLRGSYDAARTTPDFANYWANADHLDADTANSQQIRRTLVARSRYELGNN</sequence>
<dbReference type="AlphaFoldDB" id="X1AWM3"/>
<proteinExistence type="predicted"/>